<dbReference type="InterPro" id="IPR009145">
    <property type="entry name" value="U2AF_small"/>
</dbReference>
<protein>
    <submittedName>
        <fullName evidence="11">Spliceosomal factor U2AF small subunit, putative</fullName>
    </submittedName>
</protein>
<evidence type="ECO:0000256" key="4">
    <source>
        <dbReference type="ARBA" id="ARBA00022833"/>
    </source>
</evidence>
<dbReference type="CGD" id="CAL0000159592">
    <property type="gene designation" value="Cd36_04850"/>
</dbReference>
<gene>
    <name evidence="10" type="ordered locus">Cd36_04850</name>
    <name evidence="11" type="ORF">CD36_04850</name>
</gene>
<keyword evidence="3 6" id="KW-0863">Zinc-finger</keyword>
<dbReference type="GeneID" id="8044688"/>
<dbReference type="InterPro" id="IPR000504">
    <property type="entry name" value="RRM_dom"/>
</dbReference>
<dbReference type="KEGG" id="cdu:CD36_04850"/>
<dbReference type="GO" id="GO:0008270">
    <property type="term" value="F:zinc ion binding"/>
    <property type="evidence" value="ECO:0007669"/>
    <property type="project" value="UniProtKB-KW"/>
</dbReference>
<dbReference type="InterPro" id="IPR003954">
    <property type="entry name" value="RRM_euk-type"/>
</dbReference>
<name>B9W7T1_CANDC</name>
<dbReference type="PANTHER" id="PTHR12620">
    <property type="entry name" value="U2 SNRNP AUXILIARY FACTOR, SMALL SUBUNIT"/>
    <property type="match status" value="1"/>
</dbReference>
<dbReference type="InterPro" id="IPR000571">
    <property type="entry name" value="Znf_CCCH"/>
</dbReference>
<sequence>MNRSSYSSQSDNRYPRSPVVLCSFYSRIGACRHGENCSKKHLKPISSRTILLANLYQNPKLNDDEYRHGNYKGNETLQLTEKEGVTKTTTEGALSQIDDSQHPDSSKGLNDETVETQEADTESQENIGENDDVEIKHNEDQKGSENAKESDNIESPKEVERDNKPQQGDTLEKVSEDNIKQEENTREKELENVEKDKLPEHPAEFKMSQTQHDFDQFFQDIFVHISKFGQISDIAVCENENNHLAGNVYVMFESPEDAYNANLQLNQEWYNGRPVYSELSPVSDFNEACCEAYSYYHNCERGAMCNYMHIRLPSRDLEQSLYESQTKSYILKQLEKLKRELPADTKPSASTNDEETNGNEKGISSTMALLEQLS</sequence>
<feature type="zinc finger region" description="C3H1-type" evidence="6">
    <location>
        <begin position="284"/>
        <end position="312"/>
    </location>
</feature>
<feature type="region of interest" description="Disordered" evidence="7">
    <location>
        <begin position="341"/>
        <end position="365"/>
    </location>
</feature>
<dbReference type="PROSITE" id="PS50103">
    <property type="entry name" value="ZF_C3H1"/>
    <property type="match status" value="2"/>
</dbReference>
<dbReference type="AlphaFoldDB" id="B9W7T1"/>
<keyword evidence="12" id="KW-1185">Reference proteome</keyword>
<keyword evidence="2" id="KW-0677">Repeat</keyword>
<dbReference type="PRINTS" id="PR01848">
    <property type="entry name" value="U2AUXFACTOR"/>
</dbReference>
<dbReference type="SMART" id="SM00361">
    <property type="entry name" value="RRM_1"/>
    <property type="match status" value="1"/>
</dbReference>
<evidence type="ECO:0000256" key="3">
    <source>
        <dbReference type="ARBA" id="ARBA00022771"/>
    </source>
</evidence>
<evidence type="ECO:0000313" key="10">
    <source>
        <dbReference type="CGD" id="CAL0000159592"/>
    </source>
</evidence>
<dbReference type="eggNOG" id="KOG2202">
    <property type="taxonomic scope" value="Eukaryota"/>
</dbReference>
<evidence type="ECO:0000256" key="5">
    <source>
        <dbReference type="PROSITE-ProRule" id="PRU00176"/>
    </source>
</evidence>
<dbReference type="Pfam" id="PF00076">
    <property type="entry name" value="RRM_1"/>
    <property type="match status" value="1"/>
</dbReference>
<evidence type="ECO:0000313" key="11">
    <source>
        <dbReference type="EMBL" id="CAX44743.1"/>
    </source>
</evidence>
<dbReference type="EMBL" id="FM992688">
    <property type="protein sequence ID" value="CAX44743.1"/>
    <property type="molecule type" value="Genomic_DNA"/>
</dbReference>
<feature type="domain" description="RRM" evidence="8">
    <location>
        <begin position="191"/>
        <end position="282"/>
    </location>
</feature>
<evidence type="ECO:0000256" key="6">
    <source>
        <dbReference type="PROSITE-ProRule" id="PRU00723"/>
    </source>
</evidence>
<dbReference type="SMART" id="SM00356">
    <property type="entry name" value="ZnF_C3H1"/>
    <property type="match status" value="2"/>
</dbReference>
<dbReference type="PROSITE" id="PS50102">
    <property type="entry name" value="RRM"/>
    <property type="match status" value="1"/>
</dbReference>
<feature type="domain" description="C3H1-type" evidence="9">
    <location>
        <begin position="284"/>
        <end position="312"/>
    </location>
</feature>
<evidence type="ECO:0000256" key="1">
    <source>
        <dbReference type="ARBA" id="ARBA00022723"/>
    </source>
</evidence>
<feature type="zinc finger region" description="C3H1-type" evidence="6">
    <location>
        <begin position="16"/>
        <end position="44"/>
    </location>
</feature>
<feature type="compositionally biased region" description="Basic and acidic residues" evidence="7">
    <location>
        <begin position="133"/>
        <end position="198"/>
    </location>
</feature>
<dbReference type="GO" id="GO:0089701">
    <property type="term" value="C:U2AF complex"/>
    <property type="evidence" value="ECO:0007669"/>
    <property type="project" value="InterPro"/>
</dbReference>
<evidence type="ECO:0000313" key="12">
    <source>
        <dbReference type="Proteomes" id="UP000002605"/>
    </source>
</evidence>
<evidence type="ECO:0000256" key="2">
    <source>
        <dbReference type="ARBA" id="ARBA00022737"/>
    </source>
</evidence>
<dbReference type="InterPro" id="IPR035979">
    <property type="entry name" value="RBD_domain_sf"/>
</dbReference>
<dbReference type="GO" id="GO:0003723">
    <property type="term" value="F:RNA binding"/>
    <property type="evidence" value="ECO:0007669"/>
    <property type="project" value="UniProtKB-UniRule"/>
</dbReference>
<evidence type="ECO:0000259" key="8">
    <source>
        <dbReference type="PROSITE" id="PS50102"/>
    </source>
</evidence>
<keyword evidence="1 6" id="KW-0479">Metal-binding</keyword>
<dbReference type="VEuPathDB" id="FungiDB:CD36_04850"/>
<dbReference type="RefSeq" id="XP_002417152.1">
    <property type="nucleotide sequence ID" value="XM_002417107.1"/>
</dbReference>
<evidence type="ECO:0000259" key="9">
    <source>
        <dbReference type="PROSITE" id="PS50103"/>
    </source>
</evidence>
<dbReference type="InterPro" id="IPR012677">
    <property type="entry name" value="Nucleotide-bd_a/b_plait_sf"/>
</dbReference>
<dbReference type="SUPFAM" id="SSF54928">
    <property type="entry name" value="RNA-binding domain, RBD"/>
    <property type="match status" value="1"/>
</dbReference>
<dbReference type="HOGENOM" id="CLU_062255_0_0_1"/>
<organism evidence="11 12">
    <name type="scientific">Candida dubliniensis (strain CD36 / ATCC MYA-646 / CBS 7987 / NCPF 3949 / NRRL Y-17841)</name>
    <name type="common">Yeast</name>
    <dbReference type="NCBI Taxonomy" id="573826"/>
    <lineage>
        <taxon>Eukaryota</taxon>
        <taxon>Fungi</taxon>
        <taxon>Dikarya</taxon>
        <taxon>Ascomycota</taxon>
        <taxon>Saccharomycotina</taxon>
        <taxon>Pichiomycetes</taxon>
        <taxon>Debaryomycetaceae</taxon>
        <taxon>Candida/Lodderomyces clade</taxon>
        <taxon>Candida</taxon>
    </lineage>
</organism>
<accession>B9W7T1</accession>
<dbReference type="OrthoDB" id="423462at2759"/>
<dbReference type="GO" id="GO:0000398">
    <property type="term" value="P:mRNA splicing, via spliceosome"/>
    <property type="evidence" value="ECO:0007669"/>
    <property type="project" value="InterPro"/>
</dbReference>
<reference evidence="11 12" key="1">
    <citation type="journal article" date="2009" name="Genome Res.">
        <title>Comparative genomics of the fungal pathogens Candida dubliniensis and Candida albicans.</title>
        <authorList>
            <person name="Jackson A.P."/>
            <person name="Gamble J.A."/>
            <person name="Yeomans T."/>
            <person name="Moran G.P."/>
            <person name="Saunders D."/>
            <person name="Harris D."/>
            <person name="Aslett M."/>
            <person name="Barrell J.F."/>
            <person name="Butler G."/>
            <person name="Citiulo F."/>
            <person name="Coleman D.C."/>
            <person name="de Groot P.W.J."/>
            <person name="Goodwin T.J."/>
            <person name="Quail M.A."/>
            <person name="McQuillan J."/>
            <person name="Munro C.A."/>
            <person name="Pain A."/>
            <person name="Poulter R.T."/>
            <person name="Rajandream M.A."/>
            <person name="Renauld H."/>
            <person name="Spiering M.J."/>
            <person name="Tivey A."/>
            <person name="Gow N.A.R."/>
            <person name="Barrell B."/>
            <person name="Sullivan D.J."/>
            <person name="Berriman M."/>
        </authorList>
    </citation>
    <scope>NUCLEOTIDE SEQUENCE [LARGE SCALE GENOMIC DNA]</scope>
    <source>
        <strain evidence="12">CD36 / ATCC MYA-646 / CBS 7987 / NCPF 3949 / NRRL Y-17841</strain>
    </source>
</reference>
<proteinExistence type="predicted"/>
<keyword evidence="4 6" id="KW-0862">Zinc</keyword>
<dbReference type="Proteomes" id="UP000002605">
    <property type="component" value="Chromosome 1"/>
</dbReference>
<dbReference type="Pfam" id="PF00642">
    <property type="entry name" value="zf-CCCH"/>
    <property type="match status" value="1"/>
</dbReference>
<feature type="compositionally biased region" description="Acidic residues" evidence="7">
    <location>
        <begin position="112"/>
        <end position="132"/>
    </location>
</feature>
<feature type="region of interest" description="Disordered" evidence="7">
    <location>
        <begin position="74"/>
        <end position="198"/>
    </location>
</feature>
<dbReference type="Gene3D" id="3.30.70.330">
    <property type="match status" value="1"/>
</dbReference>
<feature type="domain" description="C3H1-type" evidence="9">
    <location>
        <begin position="16"/>
        <end position="44"/>
    </location>
</feature>
<keyword evidence="5" id="KW-0694">RNA-binding</keyword>
<evidence type="ECO:0000256" key="7">
    <source>
        <dbReference type="SAM" id="MobiDB-lite"/>
    </source>
</evidence>